<dbReference type="CDD" id="cd00332">
    <property type="entry name" value="PAL-HAL"/>
    <property type="match status" value="1"/>
</dbReference>
<dbReference type="GeneID" id="9753448"/>
<name>E1QRN9_VULDI</name>
<dbReference type="HOGENOM" id="CLU_014801_4_0_2"/>
<organism evidence="2 3">
    <name type="scientific">Vulcanisaeta distributa (strain DSM 14429 / JCM 11212 / NBRC 100878 / IC-017)</name>
    <dbReference type="NCBI Taxonomy" id="572478"/>
    <lineage>
        <taxon>Archaea</taxon>
        <taxon>Thermoproteota</taxon>
        <taxon>Thermoprotei</taxon>
        <taxon>Thermoproteales</taxon>
        <taxon>Thermoproteaceae</taxon>
        <taxon>Vulcanisaeta</taxon>
    </lineage>
</organism>
<dbReference type="eggNOG" id="arCOG04671">
    <property type="taxonomic scope" value="Archaea"/>
</dbReference>
<dbReference type="Gene3D" id="1.10.275.10">
    <property type="entry name" value="Fumarase/aspartase (N-terminal domain)"/>
    <property type="match status" value="1"/>
</dbReference>
<dbReference type="RefSeq" id="WP_013337578.1">
    <property type="nucleotide sequence ID" value="NC_014537.1"/>
</dbReference>
<keyword evidence="1 2" id="KW-0456">Lyase</keyword>
<dbReference type="PROSITE" id="PS00488">
    <property type="entry name" value="PAL_HISTIDASE"/>
    <property type="match status" value="1"/>
</dbReference>
<dbReference type="EC" id="4.3.1.3" evidence="2"/>
<dbReference type="Gene3D" id="1.20.200.10">
    <property type="entry name" value="Fumarase/aspartase (Central domain)"/>
    <property type="match status" value="1"/>
</dbReference>
<dbReference type="InterPro" id="IPR022313">
    <property type="entry name" value="Phe/His_NH3-lyase_AS"/>
</dbReference>
<sequence>MVVSIGMGKFLTLTEIIGVSRNYEEVRVGSDALVAVERSRRILEELIHGNVRIYGVNTGLGDLYNVTVNPEDVAKYSLEMLIDHSTGVGDYAPDDWVRATMLIRAHQLSLGYSGIRGIVVERLIDFLNMKITPLIPRYGSVGASGDLAPLAHMALTLLGKGFVKYQGKAMPSAEALKLAGLEELRLSYKEALSLINGTSYSAAVASLGIWDSYKLLRAAVAVMALVIEASRASIAPLSVEANATKLHRGEAEIARVMSELLNDSKNVNTSGRVQDPYSIRCMPQVLGSVLDSLTWALRNVLNEVNSVSDNPIIINNSVYSTCHFHGQYIALSTDLLNTSLAVLGNLIERQVAQLLRREINGVSNYLANGPWRVGLMLTQYTAAALSARLRELSTPSTVQNIPTSGFQEDVNSMSANSAIKLHEINSLVAQLIAILAYDTYMVASTNNACRNCGRMTTRIYDVINKYVAGAQSHNEAITRLVGAIDELSSLINLRVNPS</sequence>
<dbReference type="EMBL" id="CP002100">
    <property type="protein sequence ID" value="ADN51853.1"/>
    <property type="molecule type" value="Genomic_DNA"/>
</dbReference>
<evidence type="ECO:0000256" key="1">
    <source>
        <dbReference type="ARBA" id="ARBA00023239"/>
    </source>
</evidence>
<keyword evidence="3" id="KW-1185">Reference proteome</keyword>
<dbReference type="InterPro" id="IPR001106">
    <property type="entry name" value="Aromatic_Lyase"/>
</dbReference>
<dbReference type="InterPro" id="IPR008948">
    <property type="entry name" value="L-Aspartase-like"/>
</dbReference>
<dbReference type="SUPFAM" id="SSF48557">
    <property type="entry name" value="L-aspartase-like"/>
    <property type="match status" value="1"/>
</dbReference>
<dbReference type="PANTHER" id="PTHR10362">
    <property type="entry name" value="HISTIDINE AMMONIA-LYASE"/>
    <property type="match status" value="1"/>
</dbReference>
<reference evidence="3" key="2">
    <citation type="journal article" date="2010" name="Stand. Genomic Sci.">
        <title>Complete genome sequence of Vulcanisaeta distributa type strain (IC-017T).</title>
        <authorList>
            <person name="Mavromatis K."/>
            <person name="Sikorski J."/>
            <person name="Pabst E."/>
            <person name="Teshima H."/>
            <person name="Lapidus A."/>
            <person name="Lucas S."/>
            <person name="Nolan M."/>
            <person name="Glavina Del Rio T."/>
            <person name="Cheng J."/>
            <person name="Bruce D."/>
            <person name="Goodwin L."/>
            <person name="Pitluck S."/>
            <person name="Liolios K."/>
            <person name="Ivanova N."/>
            <person name="Mikhailova N."/>
            <person name="Pati A."/>
            <person name="Chen A."/>
            <person name="Palaniappan K."/>
            <person name="Land M."/>
            <person name="Hauser L."/>
            <person name="Chang Y."/>
            <person name="Jeffries C."/>
            <person name="Rohde M."/>
            <person name="Spring S."/>
            <person name="Goker M."/>
            <person name="Wirth R."/>
            <person name="Woyke T."/>
            <person name="Bristow J."/>
            <person name="Eisen J."/>
            <person name="Markowitz V."/>
            <person name="Hugenholtz P."/>
            <person name="Klenk H."/>
            <person name="Kyrpides N."/>
        </authorList>
    </citation>
    <scope>NUCLEOTIDE SEQUENCE [LARGE SCALE GENOMIC DNA]</scope>
    <source>
        <strain evidence="3">DSM 14429 / JCM 11212 / NBRC 100878 / IC-017</strain>
    </source>
</reference>
<dbReference type="FunFam" id="1.10.275.10:FF:000005">
    <property type="entry name" value="Histidine ammonia-lyase"/>
    <property type="match status" value="1"/>
</dbReference>
<protein>
    <submittedName>
        <fullName evidence="2">Histidine ammonia-lyase</fullName>
        <ecNumber evidence="2">4.3.1.3</ecNumber>
    </submittedName>
</protein>
<evidence type="ECO:0000313" key="2">
    <source>
        <dbReference type="EMBL" id="ADN51853.1"/>
    </source>
</evidence>
<dbReference type="Pfam" id="PF00221">
    <property type="entry name" value="Lyase_aromatic"/>
    <property type="match status" value="1"/>
</dbReference>
<dbReference type="Proteomes" id="UP000006681">
    <property type="component" value="Chromosome"/>
</dbReference>
<dbReference type="InterPro" id="IPR024083">
    <property type="entry name" value="Fumarase/histidase_N"/>
</dbReference>
<evidence type="ECO:0000313" key="3">
    <source>
        <dbReference type="Proteomes" id="UP000006681"/>
    </source>
</evidence>
<dbReference type="OrthoDB" id="27422at2157"/>
<proteinExistence type="predicted"/>
<gene>
    <name evidence="2" type="ordered locus">Vdis_2488</name>
</gene>
<dbReference type="GO" id="GO:0004397">
    <property type="term" value="F:histidine ammonia-lyase activity"/>
    <property type="evidence" value="ECO:0007669"/>
    <property type="project" value="UniProtKB-EC"/>
</dbReference>
<dbReference type="STRING" id="572478.Vdis_2488"/>
<reference evidence="2 3" key="1">
    <citation type="journal article" date="2010" name="Stand. Genomic Sci.">
        <title>Complete genome sequence of Vulcanisaeta distributa type strain (IC-017).</title>
        <authorList>
            <person name="Mavromatis K."/>
            <person name="Sikorski J."/>
            <person name="Pabst E."/>
            <person name="Teshima H."/>
            <person name="Lapidus A."/>
            <person name="Lucas S."/>
            <person name="Nolan M."/>
            <person name="Glavina Del Rio T."/>
            <person name="Cheng J.F."/>
            <person name="Bruce D."/>
            <person name="Goodwin L."/>
            <person name="Pitluck S."/>
            <person name="Liolios K."/>
            <person name="Ivanova N."/>
            <person name="Mikhailova N."/>
            <person name="Pati A."/>
            <person name="Chen A."/>
            <person name="Palaniappan K."/>
            <person name="Land M."/>
            <person name="Hauser L."/>
            <person name="Chang Y.J."/>
            <person name="Jeffries C.D."/>
            <person name="Rohde M."/>
            <person name="Spring S."/>
            <person name="Goker M."/>
            <person name="Wirth R."/>
            <person name="Woyke T."/>
            <person name="Bristow J."/>
            <person name="Eisen J.A."/>
            <person name="Markowitz V."/>
            <person name="Hugenholtz P."/>
            <person name="Klenk H.P."/>
            <person name="Kyrpides N.C."/>
        </authorList>
    </citation>
    <scope>NUCLEOTIDE SEQUENCE [LARGE SCALE GENOMIC DNA]</scope>
    <source>
        <strain evidence="3">DSM 14429 / JCM 11212 / NBRC 100878 / IC-017</strain>
    </source>
</reference>
<dbReference type="KEGG" id="vdi:Vdis_2488"/>
<dbReference type="AlphaFoldDB" id="E1QRN9"/>
<accession>E1QRN9</accession>